<dbReference type="Pfam" id="PF01648">
    <property type="entry name" value="ACPS"/>
    <property type="match status" value="1"/>
</dbReference>
<gene>
    <name evidence="4" type="ORF">C5N92_00410</name>
</gene>
<evidence type="ECO:0000256" key="1">
    <source>
        <dbReference type="ARBA" id="ARBA00010990"/>
    </source>
</evidence>
<dbReference type="Gene3D" id="3.90.470.20">
    <property type="entry name" value="4'-phosphopantetheinyl transferase domain"/>
    <property type="match status" value="1"/>
</dbReference>
<dbReference type="Proteomes" id="UP000248689">
    <property type="component" value="Unassembled WGS sequence"/>
</dbReference>
<accession>A0A328C3L2</accession>
<dbReference type="AlphaFoldDB" id="A0A328C3L2"/>
<evidence type="ECO:0000256" key="2">
    <source>
        <dbReference type="ARBA" id="ARBA00022679"/>
    </source>
</evidence>
<protein>
    <submittedName>
        <fullName evidence="4">4'-phosphopantetheinyl transferase</fullName>
    </submittedName>
</protein>
<evidence type="ECO:0000259" key="3">
    <source>
        <dbReference type="Pfam" id="PF01648"/>
    </source>
</evidence>
<keyword evidence="5" id="KW-1185">Reference proteome</keyword>
<dbReference type="InterPro" id="IPR008278">
    <property type="entry name" value="4-PPantetheinyl_Trfase_dom"/>
</dbReference>
<dbReference type="PANTHER" id="PTHR12215">
    <property type="entry name" value="PHOSPHOPANTETHEINE TRANSFERASE"/>
    <property type="match status" value="1"/>
</dbReference>
<dbReference type="EMBL" id="PTPX01000001">
    <property type="protein sequence ID" value="RAL19872.1"/>
    <property type="molecule type" value="Genomic_DNA"/>
</dbReference>
<evidence type="ECO:0000313" key="4">
    <source>
        <dbReference type="EMBL" id="RAL19872.1"/>
    </source>
</evidence>
<dbReference type="RefSeq" id="WP_111748915.1">
    <property type="nucleotide sequence ID" value="NZ_PTPX01000001.1"/>
</dbReference>
<comment type="caution">
    <text evidence="4">The sequence shown here is derived from an EMBL/GenBank/DDBJ whole genome shotgun (WGS) entry which is preliminary data.</text>
</comment>
<dbReference type="SUPFAM" id="SSF56214">
    <property type="entry name" value="4'-phosphopantetheinyl transferase"/>
    <property type="match status" value="2"/>
</dbReference>
<dbReference type="GO" id="GO:0019878">
    <property type="term" value="P:lysine biosynthetic process via aminoadipic acid"/>
    <property type="evidence" value="ECO:0007669"/>
    <property type="project" value="TreeGrafter"/>
</dbReference>
<reference evidence="5" key="1">
    <citation type="submission" date="2018-02" db="EMBL/GenBank/DDBJ databases">
        <title>Glaesserella australis sp. nov., isolated from the lungs of pigs.</title>
        <authorList>
            <person name="Turni C."/>
            <person name="Christensen H."/>
        </authorList>
    </citation>
    <scope>NUCLEOTIDE SEQUENCE [LARGE SCALE GENOMIC DNA]</scope>
    <source>
        <strain evidence="5">HS4635</strain>
    </source>
</reference>
<comment type="similarity">
    <text evidence="1">Belongs to the P-Pant transferase superfamily. Gsp/Sfp/HetI/AcpT family.</text>
</comment>
<proteinExistence type="inferred from homology"/>
<dbReference type="InterPro" id="IPR037143">
    <property type="entry name" value="4-PPantetheinyl_Trfase_dom_sf"/>
</dbReference>
<dbReference type="InterPro" id="IPR050559">
    <property type="entry name" value="P-Pant_transferase_sf"/>
</dbReference>
<sequence>MESDRLSIIFAHHNEPIPADFFDYSKPKNKAENELSERQIKKWKSRRMAYFLLHQLFEKFNLDKSLLNNIEKTASGRPYIHHPNIDFNISHSGDWVAIIFSYHNPKKVVGIDIEHPQKVRRFQALLDYYAGEQELTEIQNPTILPELHSLADRFYLTWCLREAILKSQGVGIVKLSEVTHSLSEQKLTSTYCPKGILHFYAQLPFYLAYFFEQSESMVLLPHLQQWKNNQLIEIKNLTPIIYQVN</sequence>
<name>A0A328C3L2_9PAST</name>
<keyword evidence="2 4" id="KW-0808">Transferase</keyword>
<evidence type="ECO:0000313" key="5">
    <source>
        <dbReference type="Proteomes" id="UP000248689"/>
    </source>
</evidence>
<dbReference type="OrthoDB" id="9808281at2"/>
<dbReference type="GO" id="GO:0008897">
    <property type="term" value="F:holo-[acyl-carrier-protein] synthase activity"/>
    <property type="evidence" value="ECO:0007669"/>
    <property type="project" value="InterPro"/>
</dbReference>
<dbReference type="GO" id="GO:0005829">
    <property type="term" value="C:cytosol"/>
    <property type="evidence" value="ECO:0007669"/>
    <property type="project" value="TreeGrafter"/>
</dbReference>
<feature type="domain" description="4'-phosphopantetheinyl transferase" evidence="3">
    <location>
        <begin position="109"/>
        <end position="178"/>
    </location>
</feature>
<dbReference type="GO" id="GO:0000287">
    <property type="term" value="F:magnesium ion binding"/>
    <property type="evidence" value="ECO:0007669"/>
    <property type="project" value="InterPro"/>
</dbReference>
<organism evidence="4 5">
    <name type="scientific">Glaesserella australis</name>
    <dbReference type="NCBI Taxonomy" id="2094024"/>
    <lineage>
        <taxon>Bacteria</taxon>
        <taxon>Pseudomonadati</taxon>
        <taxon>Pseudomonadota</taxon>
        <taxon>Gammaproteobacteria</taxon>
        <taxon>Pasteurellales</taxon>
        <taxon>Pasteurellaceae</taxon>
        <taxon>Glaesserella</taxon>
    </lineage>
</organism>
<dbReference type="PANTHER" id="PTHR12215:SF10">
    <property type="entry name" value="L-AMINOADIPATE-SEMIALDEHYDE DEHYDROGENASE-PHOSPHOPANTETHEINYL TRANSFERASE"/>
    <property type="match status" value="1"/>
</dbReference>